<keyword evidence="5 9" id="KW-1133">Transmembrane helix</keyword>
<keyword evidence="7 9" id="KW-0472">Membrane</keyword>
<evidence type="ECO:0000313" key="13">
    <source>
        <dbReference type="Proteomes" id="UP001604267"/>
    </source>
</evidence>
<comment type="similarity">
    <text evidence="2">Belongs to the castor/pollux (TC 1.A.1.23) family.</text>
</comment>
<sequence length="632" mass="67326">MAQRRTRFGDRARYWFDSTLARGASALVGWMALLCLAVVVPASAVLVWTEPDAPASLAGRLAQVWRLTGETLRLGGATGTPLRVTMSVLLALVALLYVSTLVGLITTALTERLTALRRGRSTVLEKGHAVVLGWSEQIFTVVSELVAANTNQRRAAVAVLAERDKSAMEEALSTKVGPVGRTRLICRSGPTTDPSVLTLAGPATAGVVLVLPQDEPDADAEVVKTLLALGAALAGEEPRPPVVAAVRDDRYRLAARLAAGPGGVVLESDTITARLIVQAARRPGLSLVHQELLDFAGDEFYLVDEPILADRPFGDALLSYPTASVVGIMRGETPLLNPPPQTPLAPGDLLIVISRDDDSAWAADCAELVEEAAMASGPPTPVRPERVLVLGWNRRAPLVVEQLRRCARPGSVVDVVANGGEATVRQVTEADADSGTGLTLTLHHGDVTRPETLRRLNVHLYDSVIVLGQDPAPGQPPDDPDNRTLVTLLLLRQLEEATGRELPVVTELIDDRNRALAPISPGADVIVSGKLIGLLMAQISQNRHLATVFEELFSADGAGVRLRPAPDYVLPGLETSFATVVAAARLRGECAIGYRCHEDASTSPGHGVRINPPKAERRRWTVDDEVVVVGKD</sequence>
<keyword evidence="6" id="KW-0406">Ion transport</keyword>
<comment type="caution">
    <text evidence="12">The sequence shown here is derived from an EMBL/GenBank/DDBJ whole genome shotgun (WGS) entry which is preliminary data.</text>
</comment>
<dbReference type="InterPro" id="IPR010420">
    <property type="entry name" value="CASTOR/POLLUX/SYM8_dom"/>
</dbReference>
<evidence type="ECO:0000259" key="11">
    <source>
        <dbReference type="PROSITE" id="PS51202"/>
    </source>
</evidence>
<dbReference type="SUPFAM" id="SSF116726">
    <property type="entry name" value="TrkA C-terminal domain-like"/>
    <property type="match status" value="1"/>
</dbReference>
<dbReference type="InterPro" id="IPR044849">
    <property type="entry name" value="CASTOR/POLLUX/SYM8-like"/>
</dbReference>
<comment type="subcellular location">
    <subcellularLocation>
        <location evidence="1">Endomembrane system</location>
        <topology evidence="1">Multi-pass membrane protein</topology>
    </subcellularLocation>
</comment>
<protein>
    <submittedName>
        <fullName evidence="12">NAD-binding lipoprotein</fullName>
    </submittedName>
</protein>
<dbReference type="InterPro" id="IPR036291">
    <property type="entry name" value="NAD(P)-bd_dom_sf"/>
</dbReference>
<dbReference type="EMBL" id="JBICYV010000012">
    <property type="protein sequence ID" value="MFG3013680.1"/>
    <property type="molecule type" value="Genomic_DNA"/>
</dbReference>
<dbReference type="PANTHER" id="PTHR31563:SF10">
    <property type="entry name" value="ION CHANNEL POLLUX-RELATED"/>
    <property type="match status" value="1"/>
</dbReference>
<dbReference type="PROSITE" id="PS51202">
    <property type="entry name" value="RCK_C"/>
    <property type="match status" value="1"/>
</dbReference>
<dbReference type="SUPFAM" id="SSF51735">
    <property type="entry name" value="NAD(P)-binding Rossmann-fold domains"/>
    <property type="match status" value="1"/>
</dbReference>
<evidence type="ECO:0000256" key="1">
    <source>
        <dbReference type="ARBA" id="ARBA00004127"/>
    </source>
</evidence>
<evidence type="ECO:0000259" key="10">
    <source>
        <dbReference type="PROSITE" id="PS51201"/>
    </source>
</evidence>
<reference evidence="12 13" key="1">
    <citation type="submission" date="2024-10" db="EMBL/GenBank/DDBJ databases">
        <title>The Natural Products Discovery Center: Release of the First 8490 Sequenced Strains for Exploring Actinobacteria Biosynthetic Diversity.</title>
        <authorList>
            <person name="Kalkreuter E."/>
            <person name="Kautsar S.A."/>
            <person name="Yang D."/>
            <person name="Bader C.D."/>
            <person name="Teijaro C.N."/>
            <person name="Fluegel L."/>
            <person name="Davis C.M."/>
            <person name="Simpson J.R."/>
            <person name="Lauterbach L."/>
            <person name="Steele A.D."/>
            <person name="Gui C."/>
            <person name="Meng S."/>
            <person name="Li G."/>
            <person name="Viehrig K."/>
            <person name="Ye F."/>
            <person name="Su P."/>
            <person name="Kiefer A.F."/>
            <person name="Nichols A."/>
            <person name="Cepeda A.J."/>
            <person name="Yan W."/>
            <person name="Fan B."/>
            <person name="Jiang Y."/>
            <person name="Adhikari A."/>
            <person name="Zheng C.-J."/>
            <person name="Schuster L."/>
            <person name="Cowan T.M."/>
            <person name="Smanski M.J."/>
            <person name="Chevrette M.G."/>
            <person name="De Carvalho L.P.S."/>
            <person name="Shen B."/>
        </authorList>
    </citation>
    <scope>NUCLEOTIDE SEQUENCE [LARGE SCALE GENOMIC DNA]</scope>
    <source>
        <strain evidence="12 13">NPDC048320</strain>
    </source>
</reference>
<evidence type="ECO:0000256" key="2">
    <source>
        <dbReference type="ARBA" id="ARBA00008577"/>
    </source>
</evidence>
<evidence type="ECO:0000313" key="12">
    <source>
        <dbReference type="EMBL" id="MFG3013680.1"/>
    </source>
</evidence>
<dbReference type="RefSeq" id="WP_392819634.1">
    <property type="nucleotide sequence ID" value="NZ_JBICYV010000012.1"/>
</dbReference>
<feature type="domain" description="RCK C-terminal" evidence="11">
    <location>
        <begin position="285"/>
        <end position="368"/>
    </location>
</feature>
<evidence type="ECO:0000256" key="7">
    <source>
        <dbReference type="ARBA" id="ARBA00023136"/>
    </source>
</evidence>
<dbReference type="Proteomes" id="UP001604267">
    <property type="component" value="Unassembled WGS sequence"/>
</dbReference>
<keyword evidence="4 9" id="KW-0812">Transmembrane</keyword>
<evidence type="ECO:0000256" key="6">
    <source>
        <dbReference type="ARBA" id="ARBA00023065"/>
    </source>
</evidence>
<gene>
    <name evidence="12" type="ORF">ACGFZB_25170</name>
</gene>
<feature type="domain" description="RCK N-terminal" evidence="10">
    <location>
        <begin position="384"/>
        <end position="527"/>
    </location>
</feature>
<dbReference type="Gene3D" id="3.40.50.720">
    <property type="entry name" value="NAD(P)-binding Rossmann-like Domain"/>
    <property type="match status" value="2"/>
</dbReference>
<keyword evidence="12" id="KW-0449">Lipoprotein</keyword>
<feature type="transmembrane region" description="Helical" evidence="9">
    <location>
        <begin position="88"/>
        <end position="110"/>
    </location>
</feature>
<evidence type="ECO:0000256" key="9">
    <source>
        <dbReference type="SAM" id="Phobius"/>
    </source>
</evidence>
<dbReference type="PROSITE" id="PS51201">
    <property type="entry name" value="RCK_N"/>
    <property type="match status" value="1"/>
</dbReference>
<evidence type="ECO:0000256" key="5">
    <source>
        <dbReference type="ARBA" id="ARBA00022989"/>
    </source>
</evidence>
<feature type="transmembrane region" description="Helical" evidence="9">
    <location>
        <begin position="20"/>
        <end position="48"/>
    </location>
</feature>
<name>A0ABW7B913_9ACTN</name>
<evidence type="ECO:0000256" key="8">
    <source>
        <dbReference type="ARBA" id="ARBA00023303"/>
    </source>
</evidence>
<organism evidence="12 13">
    <name type="scientific">Streptomyces cinerochromogenes</name>
    <dbReference type="NCBI Taxonomy" id="66422"/>
    <lineage>
        <taxon>Bacteria</taxon>
        <taxon>Bacillati</taxon>
        <taxon>Actinomycetota</taxon>
        <taxon>Actinomycetes</taxon>
        <taxon>Kitasatosporales</taxon>
        <taxon>Streptomycetaceae</taxon>
        <taxon>Streptomyces</taxon>
    </lineage>
</organism>
<keyword evidence="13" id="KW-1185">Reference proteome</keyword>
<evidence type="ECO:0000256" key="4">
    <source>
        <dbReference type="ARBA" id="ARBA00022692"/>
    </source>
</evidence>
<dbReference type="InterPro" id="IPR006037">
    <property type="entry name" value="RCK_C"/>
</dbReference>
<dbReference type="InterPro" id="IPR003148">
    <property type="entry name" value="RCK_N"/>
</dbReference>
<dbReference type="Gene3D" id="3.30.70.1450">
    <property type="entry name" value="Regulator of K+ conductance, C-terminal domain"/>
    <property type="match status" value="1"/>
</dbReference>
<proteinExistence type="inferred from homology"/>
<accession>A0ABW7B913</accession>
<keyword evidence="8" id="KW-0407">Ion channel</keyword>
<dbReference type="Pfam" id="PF06241">
    <property type="entry name" value="Castor_Poll_mid"/>
    <property type="match status" value="1"/>
</dbReference>
<keyword evidence="3" id="KW-0813">Transport</keyword>
<dbReference type="InterPro" id="IPR036721">
    <property type="entry name" value="RCK_C_sf"/>
</dbReference>
<dbReference type="PANTHER" id="PTHR31563">
    <property type="entry name" value="ION CHANNEL POLLUX-RELATED"/>
    <property type="match status" value="1"/>
</dbReference>
<evidence type="ECO:0000256" key="3">
    <source>
        <dbReference type="ARBA" id="ARBA00022448"/>
    </source>
</evidence>